<dbReference type="SUPFAM" id="SSF53850">
    <property type="entry name" value="Periplasmic binding protein-like II"/>
    <property type="match status" value="1"/>
</dbReference>
<feature type="transmembrane region" description="Helical" evidence="1">
    <location>
        <begin position="329"/>
        <end position="355"/>
    </location>
</feature>
<dbReference type="Gene3D" id="3.40.190.10">
    <property type="entry name" value="Periplasmic binding protein-like II"/>
    <property type="match status" value="2"/>
</dbReference>
<evidence type="ECO:0000313" key="2">
    <source>
        <dbReference type="EMBL" id="MBK4735412.1"/>
    </source>
</evidence>
<evidence type="ECO:0000313" key="3">
    <source>
        <dbReference type="Proteomes" id="UP000622890"/>
    </source>
</evidence>
<accession>A0A934STK4</accession>
<dbReference type="EMBL" id="JAEPBG010000004">
    <property type="protein sequence ID" value="MBK4735412.1"/>
    <property type="molecule type" value="Genomic_DNA"/>
</dbReference>
<keyword evidence="1" id="KW-1133">Transmembrane helix</keyword>
<feature type="transmembrane region" description="Helical" evidence="1">
    <location>
        <begin position="12"/>
        <end position="34"/>
    </location>
</feature>
<sequence>MLARLNRLFGRGQVVSVAIIIAIALGLGTTVVMLTNFGAPNHIVITSGPKGSSFARYAERYRQILAREGVAVDILPSEGSSDNLLKLSDPNVRVDVGFVLSGEAGKQDVSKSATGKLMSLGSINYQPLMIFYRGATRELIADFRGLRLDIGEEGSGAHALALALLKANGIEDDGTRFVKVADGDELRALQENRVDAIFVMGESTSGDMMRTLLRAPDIHLFNVRQADAYVRRFNNLNKLSLPEGTLDFGRNIPAESTTLIGPTVELVARDNLHPALSDLLLEAARELHGGASLFRKRGEFPAPQEHAFRISPDASRYYASGKSFLYRSFPYGVASLIARIIAFVVPFALVLIPALKMAPAIYRWRMESRIHRWYRALLELERDAFHPSSDPKAREEVLRQLDHIEESVSRINVPAAFGDLFYGLRGHICFVRNLMLSHTSSGSGETTP</sequence>
<gene>
    <name evidence="2" type="ORF">JJB74_12375</name>
</gene>
<reference evidence="2" key="1">
    <citation type="submission" date="2021-01" db="EMBL/GenBank/DDBJ databases">
        <title>Genome sequence of strain Noviherbaspirillum sp. DKR-6.</title>
        <authorList>
            <person name="Chaudhary D.K."/>
        </authorList>
    </citation>
    <scope>NUCLEOTIDE SEQUENCE</scope>
    <source>
        <strain evidence="2">DKR-6</strain>
    </source>
</reference>
<dbReference type="Pfam" id="PF16868">
    <property type="entry name" value="NMT1_3"/>
    <property type="match status" value="1"/>
</dbReference>
<comment type="caution">
    <text evidence="2">The sequence shown here is derived from an EMBL/GenBank/DDBJ whole genome shotgun (WGS) entry which is preliminary data.</text>
</comment>
<protein>
    <submittedName>
        <fullName evidence="2">ABC transporter substrate-binding protein</fullName>
    </submittedName>
</protein>
<dbReference type="AlphaFoldDB" id="A0A934STK4"/>
<name>A0A934STK4_9BURK</name>
<keyword evidence="1" id="KW-0472">Membrane</keyword>
<dbReference type="PANTHER" id="PTHR42941:SF1">
    <property type="entry name" value="SLL1037 PROTEIN"/>
    <property type="match status" value="1"/>
</dbReference>
<dbReference type="InterPro" id="IPR011852">
    <property type="entry name" value="TRAP_TAXI"/>
</dbReference>
<organism evidence="2 3">
    <name type="scientific">Noviherbaspirillum pedocola</name>
    <dbReference type="NCBI Taxonomy" id="2801341"/>
    <lineage>
        <taxon>Bacteria</taxon>
        <taxon>Pseudomonadati</taxon>
        <taxon>Pseudomonadota</taxon>
        <taxon>Betaproteobacteria</taxon>
        <taxon>Burkholderiales</taxon>
        <taxon>Oxalobacteraceae</taxon>
        <taxon>Noviherbaspirillum</taxon>
    </lineage>
</organism>
<dbReference type="Proteomes" id="UP000622890">
    <property type="component" value="Unassembled WGS sequence"/>
</dbReference>
<proteinExistence type="predicted"/>
<evidence type="ECO:0000256" key="1">
    <source>
        <dbReference type="SAM" id="Phobius"/>
    </source>
</evidence>
<dbReference type="PANTHER" id="PTHR42941">
    <property type="entry name" value="SLL1037 PROTEIN"/>
    <property type="match status" value="1"/>
</dbReference>
<keyword evidence="3" id="KW-1185">Reference proteome</keyword>
<keyword evidence="1" id="KW-0812">Transmembrane</keyword>